<organism evidence="2 3">
    <name type="scientific">Sanghuangporus baumii</name>
    <name type="common">Phellinus baumii</name>
    <dbReference type="NCBI Taxonomy" id="108892"/>
    <lineage>
        <taxon>Eukaryota</taxon>
        <taxon>Fungi</taxon>
        <taxon>Dikarya</taxon>
        <taxon>Basidiomycota</taxon>
        <taxon>Agaricomycotina</taxon>
        <taxon>Agaricomycetes</taxon>
        <taxon>Hymenochaetales</taxon>
        <taxon>Hymenochaetaceae</taxon>
        <taxon>Sanghuangporus</taxon>
    </lineage>
</organism>
<comment type="caution">
    <text evidence="2">The sequence shown here is derived from an EMBL/GenBank/DDBJ whole genome shotgun (WGS) entry which is preliminary data.</text>
</comment>
<feature type="region of interest" description="Disordered" evidence="1">
    <location>
        <begin position="186"/>
        <end position="210"/>
    </location>
</feature>
<evidence type="ECO:0000256" key="1">
    <source>
        <dbReference type="SAM" id="MobiDB-lite"/>
    </source>
</evidence>
<dbReference type="Proteomes" id="UP000757232">
    <property type="component" value="Unassembled WGS sequence"/>
</dbReference>
<name>A0A9Q5I146_SANBA</name>
<gene>
    <name evidence="2" type="ORF">A7U60_g3437</name>
</gene>
<dbReference type="AlphaFoldDB" id="A0A9Q5I146"/>
<evidence type="ECO:0000313" key="2">
    <source>
        <dbReference type="EMBL" id="OCB89347.1"/>
    </source>
</evidence>
<dbReference type="OrthoDB" id="3269215at2759"/>
<feature type="region of interest" description="Disordered" evidence="1">
    <location>
        <begin position="307"/>
        <end position="341"/>
    </location>
</feature>
<reference evidence="2" key="1">
    <citation type="submission" date="2016-06" db="EMBL/GenBank/DDBJ databases">
        <title>Draft Genome sequence of the fungus Inonotus baumii.</title>
        <authorList>
            <person name="Zhu H."/>
            <person name="Lin W."/>
        </authorList>
    </citation>
    <scope>NUCLEOTIDE SEQUENCE</scope>
    <source>
        <strain evidence="2">821</strain>
    </source>
</reference>
<feature type="region of interest" description="Disordered" evidence="1">
    <location>
        <begin position="225"/>
        <end position="250"/>
    </location>
</feature>
<dbReference type="EMBL" id="LNZH02000157">
    <property type="protein sequence ID" value="OCB89347.1"/>
    <property type="molecule type" value="Genomic_DNA"/>
</dbReference>
<protein>
    <submittedName>
        <fullName evidence="2">Uncharacterized protein</fullName>
    </submittedName>
</protein>
<evidence type="ECO:0000313" key="3">
    <source>
        <dbReference type="Proteomes" id="UP000757232"/>
    </source>
</evidence>
<sequence length="465" mass="51184">MVLTNTYRLLTGRLTAIFALQAQGRRNGQPQGSIPRLTAKLSPQNSLKKVGPAISEVLRTSVRPRNRTDILATSKQQKFRPNSGADAILCLDEEAELVGADRAREQGSRAGIQRNIDSLEATALTSKNVSPRTTRPSIQPAVRERIMAPEPKAVSGPANRSAVKIQLPGLLVNRQPKYVRGRRISKALPSLPPPTPSPCRASFAVPPKPPKDIFQSNREKVLRGQGSPIMPHATAPRMSMNCDSSSGSSYDSAEQTWNMINNMMNAVNEDEVKRARRSLIHDAVPRRQAMDVRGPGAYVTFPRMKAGEDKDEWASEESTLSDRTYRTSSTSSTQTSSTYRSVRQPIGELRHRKLGSHYADTFPRARNSPPSLERRTSVASIFSVVIQPTRELSHEAQDALVAEDDLPFRIRGILQCNHGKYVSSLGSRMCSRTSSSSSEGAELHPDLALTIDALRDIELEDIAFS</sequence>
<proteinExistence type="predicted"/>
<accession>A0A9Q5I146</accession>
<keyword evidence="3" id="KW-1185">Reference proteome</keyword>
<feature type="compositionally biased region" description="Low complexity" evidence="1">
    <location>
        <begin position="326"/>
        <end position="341"/>
    </location>
</feature>